<accession>A0A1S1Q9H2</accession>
<reference evidence="2" key="1">
    <citation type="submission" date="2016-07" db="EMBL/GenBank/DDBJ databases">
        <title>Frankia sp. NRRL B-16219 Genome sequencing.</title>
        <authorList>
            <person name="Ghodhbane-Gtari F."/>
            <person name="Swanson E."/>
            <person name="Gueddou A."/>
            <person name="Louati M."/>
            <person name="Nouioui I."/>
            <person name="Hezbri K."/>
            <person name="Abebe-Akele F."/>
            <person name="Simpson S."/>
            <person name="Morris K."/>
            <person name="Thomas K."/>
            <person name="Gtari M."/>
            <person name="Tisa L.S."/>
        </authorList>
    </citation>
    <scope>NUCLEOTIDE SEQUENCE [LARGE SCALE GENOMIC DNA]</scope>
    <source>
        <strain evidence="2">NRRL B-16219</strain>
    </source>
</reference>
<organism evidence="1 2">
    <name type="scientific">Parafrankia soli</name>
    <dbReference type="NCBI Taxonomy" id="2599596"/>
    <lineage>
        <taxon>Bacteria</taxon>
        <taxon>Bacillati</taxon>
        <taxon>Actinomycetota</taxon>
        <taxon>Actinomycetes</taxon>
        <taxon>Frankiales</taxon>
        <taxon>Frankiaceae</taxon>
        <taxon>Parafrankia</taxon>
    </lineage>
</organism>
<protein>
    <submittedName>
        <fullName evidence="1">Uncharacterized protein</fullName>
    </submittedName>
</protein>
<sequence>MVDLPPLLDQPTFDAQADAATRVHKLAIPRHVTMYAERRKNAFGPDHHYAVTGFYPRGEEAFTEQIVPGSQAEDASEAIRVQLGRFRERGW</sequence>
<dbReference type="RefSeq" id="WP_071062669.1">
    <property type="nucleotide sequence ID" value="NZ_MAXA01000164.1"/>
</dbReference>
<name>A0A1S1Q9H2_9ACTN</name>
<gene>
    <name evidence="1" type="ORF">BBK14_33875</name>
</gene>
<keyword evidence="2" id="KW-1185">Reference proteome</keyword>
<evidence type="ECO:0000313" key="1">
    <source>
        <dbReference type="EMBL" id="OHV31503.1"/>
    </source>
</evidence>
<dbReference type="AlphaFoldDB" id="A0A1S1Q9H2"/>
<dbReference type="EMBL" id="MAXA01000164">
    <property type="protein sequence ID" value="OHV31503.1"/>
    <property type="molecule type" value="Genomic_DNA"/>
</dbReference>
<evidence type="ECO:0000313" key="2">
    <source>
        <dbReference type="Proteomes" id="UP000179769"/>
    </source>
</evidence>
<dbReference type="OrthoDB" id="9955155at2"/>
<comment type="caution">
    <text evidence="1">The sequence shown here is derived from an EMBL/GenBank/DDBJ whole genome shotgun (WGS) entry which is preliminary data.</text>
</comment>
<proteinExistence type="predicted"/>
<dbReference type="Proteomes" id="UP000179769">
    <property type="component" value="Unassembled WGS sequence"/>
</dbReference>